<reference evidence="2" key="1">
    <citation type="submission" date="2016-11" db="UniProtKB">
        <authorList>
            <consortium name="WormBaseParasite"/>
        </authorList>
    </citation>
    <scope>IDENTIFICATION</scope>
</reference>
<protein>
    <submittedName>
        <fullName evidence="2">Transposase</fullName>
    </submittedName>
</protein>
<evidence type="ECO:0000313" key="1">
    <source>
        <dbReference type="Proteomes" id="UP000095287"/>
    </source>
</evidence>
<name>A0A1I7Z725_9BILA</name>
<sequence length="72" mass="8158">MRSPVDFGSALKYPAHRAKNPNLLTAEKTEANSVEIQDTNLSYRRLMFDVIRAINAPPLAFRIDRCPSNKRA</sequence>
<dbReference type="WBParaSite" id="L893_g23480.t1">
    <property type="protein sequence ID" value="L893_g23480.t1"/>
    <property type="gene ID" value="L893_g23480"/>
</dbReference>
<proteinExistence type="predicted"/>
<dbReference type="Proteomes" id="UP000095287">
    <property type="component" value="Unplaced"/>
</dbReference>
<dbReference type="AlphaFoldDB" id="A0A1I7Z725"/>
<keyword evidence="1" id="KW-1185">Reference proteome</keyword>
<organism evidence="1 2">
    <name type="scientific">Steinernema glaseri</name>
    <dbReference type="NCBI Taxonomy" id="37863"/>
    <lineage>
        <taxon>Eukaryota</taxon>
        <taxon>Metazoa</taxon>
        <taxon>Ecdysozoa</taxon>
        <taxon>Nematoda</taxon>
        <taxon>Chromadorea</taxon>
        <taxon>Rhabditida</taxon>
        <taxon>Tylenchina</taxon>
        <taxon>Panagrolaimomorpha</taxon>
        <taxon>Strongyloidoidea</taxon>
        <taxon>Steinernematidae</taxon>
        <taxon>Steinernema</taxon>
    </lineage>
</organism>
<evidence type="ECO:0000313" key="2">
    <source>
        <dbReference type="WBParaSite" id="L893_g23480.t1"/>
    </source>
</evidence>
<accession>A0A1I7Z725</accession>